<dbReference type="Proteomes" id="UP000264800">
    <property type="component" value="Unplaced"/>
</dbReference>
<reference evidence="5" key="2">
    <citation type="submission" date="2025-09" db="UniProtKB">
        <authorList>
            <consortium name="Ensembl"/>
        </authorList>
    </citation>
    <scope>IDENTIFICATION</scope>
</reference>
<keyword evidence="3" id="KW-1133">Transmembrane helix</keyword>
<proteinExistence type="inferred from homology"/>
<dbReference type="STRING" id="37003.ENSKMAP00000001629"/>
<dbReference type="PRINTS" id="PR01862">
    <property type="entry name" value="BCL2FAMILY"/>
</dbReference>
<dbReference type="PANTHER" id="PTHR11256">
    <property type="entry name" value="BCL-2 RELATED"/>
    <property type="match status" value="1"/>
</dbReference>
<dbReference type="SMART" id="SM00337">
    <property type="entry name" value="BCL"/>
    <property type="match status" value="1"/>
</dbReference>
<dbReference type="GO" id="GO:0008630">
    <property type="term" value="P:intrinsic apoptotic signaling pathway in response to DNA damage"/>
    <property type="evidence" value="ECO:0007669"/>
    <property type="project" value="TreeGrafter"/>
</dbReference>
<dbReference type="GO" id="GO:0001836">
    <property type="term" value="P:release of cytochrome c from mitochondria"/>
    <property type="evidence" value="ECO:0007669"/>
    <property type="project" value="TreeGrafter"/>
</dbReference>
<dbReference type="InterPro" id="IPR046371">
    <property type="entry name" value="Bcl-2_BH1-3"/>
</dbReference>
<dbReference type="CDD" id="cd06845">
    <property type="entry name" value="Bcl-2_like"/>
    <property type="match status" value="1"/>
</dbReference>
<evidence type="ECO:0000256" key="1">
    <source>
        <dbReference type="ARBA" id="ARBA00009458"/>
    </source>
</evidence>
<dbReference type="InterPro" id="IPR002475">
    <property type="entry name" value="Bcl2-like"/>
</dbReference>
<accession>A0A3Q2ZTM7</accession>
<keyword evidence="6" id="KW-1185">Reference proteome</keyword>
<dbReference type="Ensembl" id="ENSKMAT00000001672.1">
    <property type="protein sequence ID" value="ENSKMAP00000001629.1"/>
    <property type="gene ID" value="ENSKMAG00000001294.1"/>
</dbReference>
<feature type="domain" description="Bcl-2 Bcl-2 homology region 1-3" evidence="4">
    <location>
        <begin position="66"/>
        <end position="168"/>
    </location>
</feature>
<dbReference type="GeneID" id="108229311"/>
<organism evidence="5 6">
    <name type="scientific">Kryptolebias marmoratus</name>
    <name type="common">Mangrove killifish</name>
    <name type="synonym">Rivulus marmoratus</name>
    <dbReference type="NCBI Taxonomy" id="37003"/>
    <lineage>
        <taxon>Eukaryota</taxon>
        <taxon>Metazoa</taxon>
        <taxon>Chordata</taxon>
        <taxon>Craniata</taxon>
        <taxon>Vertebrata</taxon>
        <taxon>Euteleostomi</taxon>
        <taxon>Actinopterygii</taxon>
        <taxon>Neopterygii</taxon>
        <taxon>Teleostei</taxon>
        <taxon>Neoteleostei</taxon>
        <taxon>Acanthomorphata</taxon>
        <taxon>Ovalentaria</taxon>
        <taxon>Atherinomorphae</taxon>
        <taxon>Cyprinodontiformes</taxon>
        <taxon>Rivulidae</taxon>
        <taxon>Kryptolebias</taxon>
    </lineage>
</organism>
<feature type="transmembrane region" description="Helical" evidence="3">
    <location>
        <begin position="188"/>
        <end position="207"/>
    </location>
</feature>
<dbReference type="Gene3D" id="1.10.437.10">
    <property type="entry name" value="Blc2-like"/>
    <property type="match status" value="1"/>
</dbReference>
<dbReference type="PANTHER" id="PTHR11256:SF50">
    <property type="entry name" value="APOPTOSIS REGULATOR CED-9"/>
    <property type="match status" value="1"/>
</dbReference>
<dbReference type="InterPro" id="IPR036834">
    <property type="entry name" value="Bcl-2-like_sf"/>
</dbReference>
<protein>
    <submittedName>
        <fullName evidence="5">Apoptosis regulator Bcl-2-like</fullName>
    </submittedName>
</protein>
<dbReference type="GO" id="GO:0042981">
    <property type="term" value="P:regulation of apoptotic process"/>
    <property type="evidence" value="ECO:0007669"/>
    <property type="project" value="InterPro"/>
</dbReference>
<evidence type="ECO:0000313" key="5">
    <source>
        <dbReference type="Ensembl" id="ENSKMAP00000001629.1"/>
    </source>
</evidence>
<keyword evidence="3" id="KW-0472">Membrane</keyword>
<dbReference type="KEGG" id="kmr:108229311"/>
<dbReference type="AlphaFoldDB" id="A0A3Q2ZTM7"/>
<sequence length="209" mass="23251">MPDSYSSHDVVEGFLCYNLLSGGMAWRFYRDVSALLPWRSEPAMVTHGGVAPGYLQQAPPRLLAALQSACHELEGRYQGDLYAQVVALQRGEGGGAVWRWRLKTVTDELFRDGMNWGRVVVMMALGGALSREAVRTGETDQVDVIADWLEESLDSPRLRRWMGDNGGWDAFVELYESRPAVPFWTPRTVFGLVALGAAFITLGVLLTQR</sequence>
<keyword evidence="3" id="KW-0812">Transmembrane</keyword>
<dbReference type="GO" id="GO:0051400">
    <property type="term" value="F:BH domain binding"/>
    <property type="evidence" value="ECO:0007669"/>
    <property type="project" value="TreeGrafter"/>
</dbReference>
<dbReference type="Pfam" id="PF00452">
    <property type="entry name" value="Bcl-2"/>
    <property type="match status" value="1"/>
</dbReference>
<dbReference type="OrthoDB" id="6021377at2759"/>
<dbReference type="InterPro" id="IPR026298">
    <property type="entry name" value="Bcl-2_fam"/>
</dbReference>
<reference evidence="5" key="1">
    <citation type="submission" date="2025-08" db="UniProtKB">
        <authorList>
            <consortium name="Ensembl"/>
        </authorList>
    </citation>
    <scope>IDENTIFICATION</scope>
</reference>
<comment type="similarity">
    <text evidence="1">Belongs to the Bcl-2 family.</text>
</comment>
<evidence type="ECO:0000313" key="6">
    <source>
        <dbReference type="Proteomes" id="UP000264800"/>
    </source>
</evidence>
<name>A0A3Q2ZTM7_KRYMA</name>
<evidence type="ECO:0000256" key="3">
    <source>
        <dbReference type="SAM" id="Phobius"/>
    </source>
</evidence>
<dbReference type="PROSITE" id="PS50062">
    <property type="entry name" value="BCL2_FAMILY"/>
    <property type="match status" value="1"/>
</dbReference>
<keyword evidence="2" id="KW-0053">Apoptosis</keyword>
<dbReference type="PROSITE" id="PS01258">
    <property type="entry name" value="BH2"/>
    <property type="match status" value="1"/>
</dbReference>
<dbReference type="GeneTree" id="ENSGT00940000178945"/>
<dbReference type="GO" id="GO:0005741">
    <property type="term" value="C:mitochondrial outer membrane"/>
    <property type="evidence" value="ECO:0007669"/>
    <property type="project" value="TreeGrafter"/>
</dbReference>
<dbReference type="RefSeq" id="XP_017260468.1">
    <property type="nucleotide sequence ID" value="XM_017404979.3"/>
</dbReference>
<dbReference type="SUPFAM" id="SSF56854">
    <property type="entry name" value="Bcl-2 inhibitors of programmed cell death"/>
    <property type="match status" value="1"/>
</dbReference>
<dbReference type="GO" id="GO:0097192">
    <property type="term" value="P:extrinsic apoptotic signaling pathway in absence of ligand"/>
    <property type="evidence" value="ECO:0007669"/>
    <property type="project" value="TreeGrafter"/>
</dbReference>
<evidence type="ECO:0000256" key="2">
    <source>
        <dbReference type="ARBA" id="ARBA00022703"/>
    </source>
</evidence>
<dbReference type="OMA" id="WSLRTVC"/>
<evidence type="ECO:0000259" key="4">
    <source>
        <dbReference type="SMART" id="SM00337"/>
    </source>
</evidence>
<dbReference type="InterPro" id="IPR020726">
    <property type="entry name" value="Bcl2_BH2_motif_CS"/>
</dbReference>